<protein>
    <recommendedName>
        <fullName evidence="4">HNH endonuclease</fullName>
    </recommendedName>
</protein>
<evidence type="ECO:0008006" key="4">
    <source>
        <dbReference type="Google" id="ProtNLM"/>
    </source>
</evidence>
<evidence type="ECO:0000313" key="2">
    <source>
        <dbReference type="EMBL" id="RDI51227.1"/>
    </source>
</evidence>
<organism evidence="2 3">
    <name type="scientific">Microvirga subterranea</name>
    <dbReference type="NCBI Taxonomy" id="186651"/>
    <lineage>
        <taxon>Bacteria</taxon>
        <taxon>Pseudomonadati</taxon>
        <taxon>Pseudomonadota</taxon>
        <taxon>Alphaproteobacteria</taxon>
        <taxon>Hyphomicrobiales</taxon>
        <taxon>Methylobacteriaceae</taxon>
        <taxon>Microvirga</taxon>
    </lineage>
</organism>
<dbReference type="AlphaFoldDB" id="A0A370H4S0"/>
<sequence length="122" mass="13948">MTMRAPRICSCGHKIAAGGACPCQAGRERERQRRVDARRPSARERGYNSKWERESKAFLALPENRFCACGCGKPADMVDHKQAHKGDKRLFWSRSNWQPMNRRCNSRKAVLTEGGFGRRIEP</sequence>
<gene>
    <name evidence="2" type="ORF">DES45_11910</name>
</gene>
<accession>A0A370H4S0</accession>
<name>A0A370H4S0_9HYPH</name>
<dbReference type="EMBL" id="QQBB01000019">
    <property type="protein sequence ID" value="RDI51227.1"/>
    <property type="molecule type" value="Genomic_DNA"/>
</dbReference>
<dbReference type="Proteomes" id="UP000254925">
    <property type="component" value="Unassembled WGS sequence"/>
</dbReference>
<feature type="region of interest" description="Disordered" evidence="1">
    <location>
        <begin position="26"/>
        <end position="48"/>
    </location>
</feature>
<comment type="caution">
    <text evidence="2">The sequence shown here is derived from an EMBL/GenBank/DDBJ whole genome shotgun (WGS) entry which is preliminary data.</text>
</comment>
<keyword evidence="3" id="KW-1185">Reference proteome</keyword>
<proteinExistence type="predicted"/>
<dbReference type="OrthoDB" id="5292295at2"/>
<evidence type="ECO:0000256" key="1">
    <source>
        <dbReference type="SAM" id="MobiDB-lite"/>
    </source>
</evidence>
<evidence type="ECO:0000313" key="3">
    <source>
        <dbReference type="Proteomes" id="UP000254925"/>
    </source>
</evidence>
<reference evidence="2 3" key="1">
    <citation type="submission" date="2018-07" db="EMBL/GenBank/DDBJ databases">
        <title>Genomic Encyclopedia of Type Strains, Phase IV (KMG-IV): sequencing the most valuable type-strain genomes for metagenomic binning, comparative biology and taxonomic classification.</title>
        <authorList>
            <person name="Goeker M."/>
        </authorList>
    </citation>
    <scope>NUCLEOTIDE SEQUENCE [LARGE SCALE GENOMIC DNA]</scope>
    <source>
        <strain evidence="2 3">DSM 14364</strain>
    </source>
</reference>